<evidence type="ECO:0000313" key="1">
    <source>
        <dbReference type="EMBL" id="TGO72564.1"/>
    </source>
</evidence>
<name>A0A4Z1JGV9_9HELO</name>
<sequence length="166" mass="18476">MEGQCLLIFRINNDDNGHLGSNGEADSKIYLVAPTERQIARNYLVAPTERSKPICTSHLSSNQHDLEKAGEKLNESPRPSELRVFWCPRTVESRMNQKLHPLSNDTDLNCNRWLDVGGYGRRLSSDPEACKESKCRLKGLAGAPSHRAATMPKKNLTGLTEVPLGH</sequence>
<organism evidence="1 2">
    <name type="scientific">Botrytis elliptica</name>
    <dbReference type="NCBI Taxonomy" id="278938"/>
    <lineage>
        <taxon>Eukaryota</taxon>
        <taxon>Fungi</taxon>
        <taxon>Dikarya</taxon>
        <taxon>Ascomycota</taxon>
        <taxon>Pezizomycotina</taxon>
        <taxon>Leotiomycetes</taxon>
        <taxon>Helotiales</taxon>
        <taxon>Sclerotiniaceae</taxon>
        <taxon>Botrytis</taxon>
    </lineage>
</organism>
<proteinExistence type="predicted"/>
<dbReference type="Proteomes" id="UP000297229">
    <property type="component" value="Unassembled WGS sequence"/>
</dbReference>
<dbReference type="AlphaFoldDB" id="A0A4Z1JGV9"/>
<accession>A0A4Z1JGV9</accession>
<comment type="caution">
    <text evidence="1">The sequence shown here is derived from an EMBL/GenBank/DDBJ whole genome shotgun (WGS) entry which is preliminary data.</text>
</comment>
<protein>
    <submittedName>
        <fullName evidence="1">Uncharacterized protein</fullName>
    </submittedName>
</protein>
<evidence type="ECO:0000313" key="2">
    <source>
        <dbReference type="Proteomes" id="UP000297229"/>
    </source>
</evidence>
<keyword evidence="2" id="KW-1185">Reference proteome</keyword>
<gene>
    <name evidence="1" type="ORF">BELL_0441g00110</name>
</gene>
<dbReference type="EMBL" id="PQXM01000439">
    <property type="protein sequence ID" value="TGO72564.1"/>
    <property type="molecule type" value="Genomic_DNA"/>
</dbReference>
<reference evidence="1 2" key="1">
    <citation type="submission" date="2017-12" db="EMBL/GenBank/DDBJ databases">
        <title>Comparative genomics of Botrytis spp.</title>
        <authorList>
            <person name="Valero-Jimenez C.A."/>
            <person name="Tapia P."/>
            <person name="Veloso J."/>
            <person name="Silva-Moreno E."/>
            <person name="Staats M."/>
            <person name="Valdes J.H."/>
            <person name="Van Kan J.A.L."/>
        </authorList>
    </citation>
    <scope>NUCLEOTIDE SEQUENCE [LARGE SCALE GENOMIC DNA]</scope>
    <source>
        <strain evidence="1 2">Be9601</strain>
    </source>
</reference>